<keyword evidence="5 7" id="KW-1133">Transmembrane helix</keyword>
<keyword evidence="10" id="KW-1185">Reference proteome</keyword>
<sequence length="435" mass="45533">MFLKILYKTTEESISTSRPRPLGGLLRTRNFALLWIGMSASMIGSSITTVALPLVAVSTLHAPAAMVALLTAATWLPRLLIGLPAGVWVDRWPRRRVLLTADLASAAVLAVIPIAAWTGVLTMAFLLVLALLAGTASCFFNLAFNAFLPQLLSGDDLLEGNSKLQASASVALVVGPGLGGLLAAAAGPVNGILVNCFTFLVSAACLFGLQLGQQSRPFASHRPGMLHEMVEGIRFIMSGRILPVMLVVAATTSFTVQGITALRVVFLVRSAEATAETVGLVISVASLGGILGAVVVSRVSRRFGNARTYVLANIVAAPFVLLLPLAGHDWRLTLFAAGSFMVLTGTTMSNVITMTFRGNFVPPHLLGRVTAASQLFVFGTVPLGAATGGLLASALGIRPAMWALAILFVITPLPLLATSIRTLREFPKQGSTGLA</sequence>
<protein>
    <submittedName>
        <fullName evidence="9">MFS transporter</fullName>
    </submittedName>
</protein>
<evidence type="ECO:0000256" key="3">
    <source>
        <dbReference type="ARBA" id="ARBA00022475"/>
    </source>
</evidence>
<dbReference type="InterPro" id="IPR036259">
    <property type="entry name" value="MFS_trans_sf"/>
</dbReference>
<feature type="transmembrane region" description="Helical" evidence="7">
    <location>
        <begin position="97"/>
        <end position="117"/>
    </location>
</feature>
<dbReference type="RefSeq" id="WP_308713222.1">
    <property type="nucleotide sequence ID" value="NZ_JAVHUY010000013.1"/>
</dbReference>
<feature type="transmembrane region" description="Helical" evidence="7">
    <location>
        <begin position="192"/>
        <end position="212"/>
    </location>
</feature>
<evidence type="ECO:0000313" key="10">
    <source>
        <dbReference type="Proteomes" id="UP001230908"/>
    </source>
</evidence>
<evidence type="ECO:0000259" key="8">
    <source>
        <dbReference type="PROSITE" id="PS50850"/>
    </source>
</evidence>
<feature type="transmembrane region" description="Helical" evidence="7">
    <location>
        <begin position="244"/>
        <end position="266"/>
    </location>
</feature>
<dbReference type="PANTHER" id="PTHR23513">
    <property type="entry name" value="INTEGRAL MEMBRANE EFFLUX PROTEIN-RELATED"/>
    <property type="match status" value="1"/>
</dbReference>
<dbReference type="PROSITE" id="PS50850">
    <property type="entry name" value="MFS"/>
    <property type="match status" value="1"/>
</dbReference>
<keyword evidence="3" id="KW-1003">Cell membrane</keyword>
<dbReference type="Pfam" id="PF05977">
    <property type="entry name" value="MFS_3"/>
    <property type="match status" value="1"/>
</dbReference>
<keyword evidence="6 7" id="KW-0472">Membrane</keyword>
<evidence type="ECO:0000256" key="1">
    <source>
        <dbReference type="ARBA" id="ARBA00004651"/>
    </source>
</evidence>
<feature type="transmembrane region" description="Helical" evidence="7">
    <location>
        <begin position="32"/>
        <end position="56"/>
    </location>
</feature>
<dbReference type="EMBL" id="JAVHUY010000013">
    <property type="protein sequence ID" value="MDQ7905954.1"/>
    <property type="molecule type" value="Genomic_DNA"/>
</dbReference>
<comment type="subcellular location">
    <subcellularLocation>
        <location evidence="1">Cell membrane</location>
        <topology evidence="1">Multi-pass membrane protein</topology>
    </subcellularLocation>
</comment>
<feature type="domain" description="Major facilitator superfamily (MFS) profile" evidence="8">
    <location>
        <begin position="241"/>
        <end position="435"/>
    </location>
</feature>
<reference evidence="9 10" key="1">
    <citation type="submission" date="2023-08" db="EMBL/GenBank/DDBJ databases">
        <title>Phytohabitans sansha sp. nov., isolated from marine sediment.</title>
        <authorList>
            <person name="Zhao Y."/>
            <person name="Yi K."/>
        </authorList>
    </citation>
    <scope>NUCLEOTIDE SEQUENCE [LARGE SCALE GENOMIC DNA]</scope>
    <source>
        <strain evidence="9 10">ZYX-F-186</strain>
    </source>
</reference>
<dbReference type="Gene3D" id="1.20.1250.20">
    <property type="entry name" value="MFS general substrate transporter like domains"/>
    <property type="match status" value="1"/>
</dbReference>
<dbReference type="SUPFAM" id="SSF103473">
    <property type="entry name" value="MFS general substrate transporter"/>
    <property type="match status" value="1"/>
</dbReference>
<name>A0ABU0ZFW0_9ACTN</name>
<evidence type="ECO:0000313" key="9">
    <source>
        <dbReference type="EMBL" id="MDQ7905954.1"/>
    </source>
</evidence>
<evidence type="ECO:0000256" key="6">
    <source>
        <dbReference type="ARBA" id="ARBA00023136"/>
    </source>
</evidence>
<comment type="caution">
    <text evidence="9">The sequence shown here is derived from an EMBL/GenBank/DDBJ whole genome shotgun (WGS) entry which is preliminary data.</text>
</comment>
<feature type="transmembrane region" description="Helical" evidence="7">
    <location>
        <begin position="278"/>
        <end position="296"/>
    </location>
</feature>
<dbReference type="PANTHER" id="PTHR23513:SF6">
    <property type="entry name" value="MAJOR FACILITATOR SUPERFAMILY ASSOCIATED DOMAIN-CONTAINING PROTEIN"/>
    <property type="match status" value="1"/>
</dbReference>
<evidence type="ECO:0000256" key="5">
    <source>
        <dbReference type="ARBA" id="ARBA00022989"/>
    </source>
</evidence>
<dbReference type="InterPro" id="IPR010290">
    <property type="entry name" value="TM_effector"/>
</dbReference>
<feature type="transmembrane region" description="Helical" evidence="7">
    <location>
        <begin position="308"/>
        <end position="326"/>
    </location>
</feature>
<keyword evidence="4 7" id="KW-0812">Transmembrane</keyword>
<keyword evidence="2" id="KW-0813">Transport</keyword>
<feature type="transmembrane region" description="Helical" evidence="7">
    <location>
        <begin position="164"/>
        <end position="186"/>
    </location>
</feature>
<gene>
    <name evidence="9" type="ORF">RB614_15685</name>
</gene>
<evidence type="ECO:0000256" key="2">
    <source>
        <dbReference type="ARBA" id="ARBA00022448"/>
    </source>
</evidence>
<feature type="transmembrane region" description="Helical" evidence="7">
    <location>
        <begin position="62"/>
        <end position="85"/>
    </location>
</feature>
<evidence type="ECO:0000256" key="4">
    <source>
        <dbReference type="ARBA" id="ARBA00022692"/>
    </source>
</evidence>
<feature type="transmembrane region" description="Helical" evidence="7">
    <location>
        <begin position="123"/>
        <end position="144"/>
    </location>
</feature>
<organism evidence="9 10">
    <name type="scientific">Phytohabitans maris</name>
    <dbReference type="NCBI Taxonomy" id="3071409"/>
    <lineage>
        <taxon>Bacteria</taxon>
        <taxon>Bacillati</taxon>
        <taxon>Actinomycetota</taxon>
        <taxon>Actinomycetes</taxon>
        <taxon>Micromonosporales</taxon>
        <taxon>Micromonosporaceae</taxon>
    </lineage>
</organism>
<feature type="transmembrane region" description="Helical" evidence="7">
    <location>
        <begin position="332"/>
        <end position="354"/>
    </location>
</feature>
<accession>A0ABU0ZFW0</accession>
<proteinExistence type="predicted"/>
<feature type="transmembrane region" description="Helical" evidence="7">
    <location>
        <begin position="375"/>
        <end position="395"/>
    </location>
</feature>
<dbReference type="Proteomes" id="UP001230908">
    <property type="component" value="Unassembled WGS sequence"/>
</dbReference>
<dbReference type="CDD" id="cd06173">
    <property type="entry name" value="MFS_MefA_like"/>
    <property type="match status" value="1"/>
</dbReference>
<evidence type="ECO:0000256" key="7">
    <source>
        <dbReference type="SAM" id="Phobius"/>
    </source>
</evidence>
<feature type="transmembrane region" description="Helical" evidence="7">
    <location>
        <begin position="401"/>
        <end position="420"/>
    </location>
</feature>
<dbReference type="InterPro" id="IPR020846">
    <property type="entry name" value="MFS_dom"/>
</dbReference>